<protein>
    <submittedName>
        <fullName evidence="1">Uncharacterized protein</fullName>
    </submittedName>
</protein>
<proteinExistence type="predicted"/>
<dbReference type="EMBL" id="CP017754">
    <property type="protein sequence ID" value="AOZ06788.1"/>
    <property type="molecule type" value="Genomic_DNA"/>
</dbReference>
<name>A0A1D9I3Y7_9BURK</name>
<gene>
    <name evidence="1" type="ORF">BKK80_13895</name>
</gene>
<evidence type="ECO:0000313" key="2">
    <source>
        <dbReference type="Proteomes" id="UP000177515"/>
    </source>
</evidence>
<keyword evidence="2" id="KW-1185">Reference proteome</keyword>
<accession>A0A1D9I3Y7</accession>
<dbReference type="Proteomes" id="UP000177515">
    <property type="component" value="Chromosome 1"/>
</dbReference>
<organism evidence="1 2">
    <name type="scientific">Cupriavidus malaysiensis</name>
    <dbReference type="NCBI Taxonomy" id="367825"/>
    <lineage>
        <taxon>Bacteria</taxon>
        <taxon>Pseudomonadati</taxon>
        <taxon>Pseudomonadota</taxon>
        <taxon>Betaproteobacteria</taxon>
        <taxon>Burkholderiales</taxon>
        <taxon>Burkholderiaceae</taxon>
        <taxon>Cupriavidus</taxon>
    </lineage>
</organism>
<dbReference type="RefSeq" id="WP_071069974.1">
    <property type="nucleotide sequence ID" value="NZ_CP017754.1"/>
</dbReference>
<reference evidence="1 2" key="1">
    <citation type="submission" date="2016-10" db="EMBL/GenBank/DDBJ databases">
        <title>Complete genome sequences of three Cupriavidus strains isolated from various Malaysian environments.</title>
        <authorList>
            <person name="Abdullah A.A.-A."/>
            <person name="Shafie N.A.H."/>
            <person name="Lau N.S."/>
        </authorList>
    </citation>
    <scope>NUCLEOTIDE SEQUENCE [LARGE SCALE GENOMIC DNA]</scope>
    <source>
        <strain evidence="1 2">USMAA1020</strain>
    </source>
</reference>
<sequence length="75" mass="8109">MKGVDKKPLATATALLPMEEARQLVLKAVEQGVTTPELLGYYILRSAYGDLHPEVIAFERRPKVGQVGTATGGEQ</sequence>
<evidence type="ECO:0000313" key="1">
    <source>
        <dbReference type="EMBL" id="AOZ06788.1"/>
    </source>
</evidence>